<keyword evidence="7" id="KW-0969">Cilium</keyword>
<feature type="region of interest" description="Disordered" evidence="14">
    <location>
        <begin position="826"/>
        <end position="862"/>
    </location>
</feature>
<comment type="subcellular location">
    <subcellularLocation>
        <location evidence="2">Cell projection</location>
        <location evidence="2">Cilium</location>
        <location evidence="2">Photoreceptor outer segment</location>
    </subcellularLocation>
    <subcellularLocation>
        <location evidence="1">Cytoplasm</location>
        <location evidence="1">Cytoskeleton</location>
        <location evidence="1">Cilium axoneme</location>
    </subcellularLocation>
</comment>
<keyword evidence="18" id="KW-1185">Reference proteome</keyword>
<dbReference type="InterPro" id="IPR036572">
    <property type="entry name" value="Doublecortin_dom_sf"/>
</dbReference>
<evidence type="ECO:0000256" key="6">
    <source>
        <dbReference type="ARBA" id="ARBA00022794"/>
    </source>
</evidence>
<evidence type="ECO:0000256" key="5">
    <source>
        <dbReference type="ARBA" id="ARBA00022737"/>
    </source>
</evidence>
<feature type="domain" description="PLAT" evidence="15">
    <location>
        <begin position="274"/>
        <end position="390"/>
    </location>
</feature>
<dbReference type="PANTHER" id="PTHR45901">
    <property type="entry name" value="PROTEIN CBG12474"/>
    <property type="match status" value="1"/>
</dbReference>
<feature type="domain" description="PLAT" evidence="15">
    <location>
        <begin position="402"/>
        <end position="519"/>
    </location>
</feature>
<evidence type="ECO:0000256" key="4">
    <source>
        <dbReference type="ARBA" id="ARBA00022606"/>
    </source>
</evidence>
<dbReference type="SUPFAM" id="SSF49723">
    <property type="entry name" value="Lipase/lipooxygenase domain (PLAT/LH2 domain)"/>
    <property type="match status" value="15"/>
</dbReference>
<dbReference type="Gene3D" id="2.60.60.20">
    <property type="entry name" value="PLAT/LH2 domain"/>
    <property type="match status" value="11"/>
</dbReference>
<feature type="domain" description="PLAT" evidence="15">
    <location>
        <begin position="1780"/>
        <end position="1898"/>
    </location>
</feature>
<dbReference type="SMART" id="SM00308">
    <property type="entry name" value="LH2"/>
    <property type="match status" value="10"/>
</dbReference>
<feature type="domain" description="Doublecortin" evidence="16">
    <location>
        <begin position="164"/>
        <end position="243"/>
    </location>
</feature>
<dbReference type="Gene3D" id="2.80.10.50">
    <property type="match status" value="2"/>
</dbReference>
<dbReference type="Pfam" id="PF01477">
    <property type="entry name" value="PLAT"/>
    <property type="match status" value="12"/>
</dbReference>
<comment type="caution">
    <text evidence="13">Lacks conserved residue(s) required for the propagation of feature annotation.</text>
</comment>
<dbReference type="InterPro" id="IPR052970">
    <property type="entry name" value="Inner_ear_hair_cell_LOXHD"/>
</dbReference>
<feature type="domain" description="PLAT" evidence="15">
    <location>
        <begin position="2710"/>
        <end position="2828"/>
    </location>
</feature>
<dbReference type="GO" id="GO:0001917">
    <property type="term" value="C:photoreceptor inner segment"/>
    <property type="evidence" value="ECO:0007669"/>
    <property type="project" value="UniProtKB-ARBA"/>
</dbReference>
<feature type="domain" description="PLAT" evidence="15">
    <location>
        <begin position="2292"/>
        <end position="2406"/>
    </location>
</feature>
<accession>A0A9D3XBE0</accession>
<dbReference type="InterPro" id="IPR036392">
    <property type="entry name" value="PLAT/LH2_dom_sf"/>
</dbReference>
<evidence type="ECO:0000256" key="14">
    <source>
        <dbReference type="SAM" id="MobiDB-lite"/>
    </source>
</evidence>
<dbReference type="InterPro" id="IPR003533">
    <property type="entry name" value="Doublecortin_dom"/>
</dbReference>
<reference evidence="17" key="1">
    <citation type="submission" date="2021-09" db="EMBL/GenBank/DDBJ databases">
        <title>The genome of Mauremys mutica provides insights into the evolution of semi-aquatic lifestyle.</title>
        <authorList>
            <person name="Gong S."/>
            <person name="Gao Y."/>
        </authorList>
    </citation>
    <scope>NUCLEOTIDE SEQUENCE</scope>
    <source>
        <strain evidence="17">MM-2020</strain>
        <tissue evidence="17">Muscle</tissue>
    </source>
</reference>
<evidence type="ECO:0000256" key="3">
    <source>
        <dbReference type="ARBA" id="ARBA00022490"/>
    </source>
</evidence>
<protein>
    <recommendedName>
        <fullName evidence="11">Oxygen-regulated protein 1</fullName>
    </recommendedName>
</protein>
<evidence type="ECO:0000259" key="15">
    <source>
        <dbReference type="PROSITE" id="PS50095"/>
    </source>
</evidence>
<dbReference type="CDD" id="cd17147">
    <property type="entry name" value="DCX2_RP1"/>
    <property type="match status" value="1"/>
</dbReference>
<feature type="domain" description="PLAT" evidence="15">
    <location>
        <begin position="1258"/>
        <end position="1378"/>
    </location>
</feature>
<organism evidence="17 18">
    <name type="scientific">Mauremys mutica</name>
    <name type="common">yellowpond turtle</name>
    <dbReference type="NCBI Taxonomy" id="74926"/>
    <lineage>
        <taxon>Eukaryota</taxon>
        <taxon>Metazoa</taxon>
        <taxon>Chordata</taxon>
        <taxon>Craniata</taxon>
        <taxon>Vertebrata</taxon>
        <taxon>Euteleostomi</taxon>
        <taxon>Archelosauria</taxon>
        <taxon>Testudinata</taxon>
        <taxon>Testudines</taxon>
        <taxon>Cryptodira</taxon>
        <taxon>Durocryptodira</taxon>
        <taxon>Testudinoidea</taxon>
        <taxon>Geoemydidae</taxon>
        <taxon>Geoemydinae</taxon>
        <taxon>Mauremys</taxon>
    </lineage>
</organism>
<feature type="domain" description="PLAT" evidence="15">
    <location>
        <begin position="1393"/>
        <end position="1511"/>
    </location>
</feature>
<proteinExistence type="predicted"/>
<evidence type="ECO:0000256" key="11">
    <source>
        <dbReference type="ARBA" id="ARBA00044186"/>
    </source>
</evidence>
<evidence type="ECO:0000256" key="8">
    <source>
        <dbReference type="ARBA" id="ARBA00023212"/>
    </source>
</evidence>
<sequence>MSETPSTNYSMLQPNSSESEQTLSTRHFNVTEPVVAKRICFYKSGDPQFNGIKMVINNRSFKTFDALLDNLSKRVPIPFGVRNISTPRGIHSITNLEDLEDGKSYICSHQKKIKPINLERASKKPLPWQISRPVSARRRVVQLAREKEDGIVQEDRAVKIRTPKKLLVFKNGDIRIRCTIVLSKKNMQNFETFLDSISELMQYPVVKLYTTDGRKVPNLQSLILCSGAIVAAGREPFKPGNYDPHRYSLPAKLPGLSSRVYPKANAKSESRNTGKWKVSVLTSDMPSAGTSSQVYITLYGDYSSSGPIFLYGEEGELFQRGNEDIFTIDTGDIGELYKIRIGHNNSGESPSWHCEEVQLQNLYTGEQFSLPAHRWLAQDQDDGEICRELPVLRRGQPVLPVTVYEVHVTTGELWNAGTEADAYISIHGEEGDTGSRQLLRSKNPRKFLKGQTDLFLLEAVHLGNLYKTVVGHNGLGSGNGWFLEKIVVKDPVTDLDYSFPCHRWLDQGEEDGKIVRELNVTDTTTFSARQELELKRAENWAAERWKFQKGNTLQFYNRLTRGFIRLSPDGTVDALGDKKDKYGLFDVTVKRNAHVFKSHQMPHIALALDNGYVTGMDNEDTLCELQVHVQPNRCAILESARSPGHMITFSLQGKVADDTVGYAGLSKEFVVHVKGVFHNGAIILLTTSLYQALCLRPDGSCSGAGKQSEESYWKVHKISSGVCMIESLKHQRMYLWIKDGECNGKGTGDVYCHFKIEKNLDSGSVSLESVQNRGMYVGLQPDGQTKPVVHTGERNILFYPRVIKFGREKPMGTSATPSQPKVWIRESEHQPAKAQKPMAQSPSASPPTEEMKNTQGTKYPLSSDDEWKVSVLTGNGGTQANVTLWIYGDKGVAGPITLGKDNREQLFLPRQEDEFQVEIKYIGEFYKIRIGHDGTSEHPEWKLEKVTLQHVKSRRTLNFPANKWLSRSRGAGDIICELPVEEAGKPIYPIVRYHIYVYTGHLEQAETDSPIYLCIYGKRGDSGLRLLHKSDMPVKFQRGMVDMFEMEAVSLGKLQKVLLHCEASNKVQYWYCEKVIIRKTGKDSEYIFNCERWLPFMSQGIIHSEIELYPEELQINRQLKTQDEANEGDWKITVVTGDFQTAGTTATVSLYAYGENRSSGPIILGSGKHQLFNPNSADTFKINLKGLGQLYKIRIGHDNSGNDPSWYLEEVRLERIAPTSDREICLAVDCWLAEDQDDGDTWTEVAIGISEKELLSMVIYELHVYTGSKLGAETDSNVYATLIGTRGDSGKRKLHRAKNNKVKFQRGQVDIFFIKAVSLRDLKKLVISHNGTGPGNGWFLDKVVVKFKEEDDDQEVVFPCNRWLDEYQDDGKTERELIAKKKGNSQKASTKARQWRVQVKTARDSPEPQKCKRTLVIYGSKGKSGDLLLSPQSPEYVCFLPRATDEFLVETGDVGDVYKIRVSCDDLPGFEGWHLKSFHMQELHTKQEVNFDCNCWLSVNREDRELVKEFPAVNENQKPLPVHKYIVSIHTGDHWGSETFANVYITLYGERGDTGVRKLHESLVKGGKFQRNKVDLFLIEAVSLSHLQKVVVGHDGEGYGAGMYLKMITIKESEDSDKEWIFPCWNWLDTHLGICETVCEIITIGKRLISSPKLPQINMQSSGLWIMDIIGSDVNTEMDPIHLSFIFYGDLNHKELALQITGKATQIKDELADIGSIYKIQITGPHTKSNQPWHLDLLHMKHTGTNQEMWLAFNCSFKCNEDKCVELPALYADQDPLPVVEYSIHVHTGDIKKADTSGEAYLCIQGARGDSGKRWLNNSRSGPITFARGQVDVFRIKAVHLGKLNQVLVGFKSFKKDDWFLEKIVIKEESYPFATHIFAHNDWISKHSKKAFTELVIPLKEMTETSDPVKYFDTKSRGRWQMWVYCTHIPEKVPDIQVVVFGTKGKSAAQKVQNLKNDSFLLTVDDIGDVTKVSFVLSGPRLGRGIKLHKLRLKDLDTKQELGFYSADQWLFKEDGSETVTELAAVRPDKAPLREVLYSVSVHTGTLPASGTDSDVFITIFGENGDSCKRKLRHSRSHASFERGQVNSFSVRAVDLGMLIKVLVEHNNMGYGAGWYLDQITIQESGKSDCQYVFSCQQWLDSGVGDGRMERDLRLLGKVRNERLAGNIQGTWDVIVTTSDASRMSPKMSLTICGEKGTSIPVLFPKGSLKKAEICQTSVELDKKFTSICKVRLEIEDARNGEIWHCREVKLQHRKTKEILVFPFLRNFADAEGCTVAELPVLTAGFHFSTVKEYVLYITTAASLESGTDADVYVTLRGLLGDTGRRKLTRKGEDLFTKGKVDVFRVEAVDVGSLQELVVDKGKGSDWQLEKMIVHEPTFAGTKTLFMAQTWLKDGKKSASVTLKATEIQERRNTAVLPLKKQQMKSEGTWRIYFTKLCEETTEEFEKSVKNISNLVMVFYGSNGKSNPISMANKVRHQAEDQVTSDVHFPSDLGMLYKVRFGLQSLGNNTSQLSLHHFKMQNTATLDTFSLSINKTLSSSLNGDRWIELPVEWPLKTALSVITYHVTVFSSNVLNKRNVVLVTVCVCGINGDTGDRILGWPLQNPQQGEDKESFTAQMDAVDLGELHKVVLSISSKTNCKLDVKTLHLKEALKQEPVYIFEVNEVFSLDAHEPEIRREIPVSFVSREGVKLKNEIDHTLNKEKSPLESLVEYIIKVYTGDKKGAGTDANVHVILFGDEDSSELVQLTKPLEHQDPFERGKSDIFRIKTKSLGRLRSIEIGHDGKGFASGWFLEKVEITDSSTNEVYCFNCSRWLAEDENDGRTVVQLYA</sequence>
<feature type="domain" description="PLAT" evidence="15">
    <location>
        <begin position="1128"/>
        <end position="1246"/>
    </location>
</feature>
<dbReference type="GO" id="GO:0032391">
    <property type="term" value="C:photoreceptor connecting cilium"/>
    <property type="evidence" value="ECO:0007669"/>
    <property type="project" value="UniProtKB-ARBA"/>
</dbReference>
<dbReference type="GO" id="GO:0035556">
    <property type="term" value="P:intracellular signal transduction"/>
    <property type="evidence" value="ECO:0007669"/>
    <property type="project" value="InterPro"/>
</dbReference>
<dbReference type="FunFam" id="3.10.20.230:FF:000006">
    <property type="entry name" value="Oxygen-regulated protein 1"/>
    <property type="match status" value="1"/>
</dbReference>
<evidence type="ECO:0000256" key="1">
    <source>
        <dbReference type="ARBA" id="ARBA00004430"/>
    </source>
</evidence>
<feature type="region of interest" description="Disordered" evidence="14">
    <location>
        <begin position="1"/>
        <end position="23"/>
    </location>
</feature>
<gene>
    <name evidence="17" type="ORF">KIL84_012301</name>
</gene>
<dbReference type="InterPro" id="IPR001024">
    <property type="entry name" value="PLAT/LH2_dom"/>
</dbReference>
<feature type="domain" description="PLAT" evidence="15">
    <location>
        <begin position="1523"/>
        <end position="1642"/>
    </location>
</feature>
<feature type="domain" description="Doublecortin" evidence="16">
    <location>
        <begin position="37"/>
        <end position="119"/>
    </location>
</feature>
<evidence type="ECO:0000313" key="18">
    <source>
        <dbReference type="Proteomes" id="UP000827986"/>
    </source>
</evidence>
<dbReference type="EMBL" id="JAHDVG010000474">
    <property type="protein sequence ID" value="KAH1178599.1"/>
    <property type="molecule type" value="Genomic_DNA"/>
</dbReference>
<dbReference type="SUPFAM" id="SSF89837">
    <property type="entry name" value="Doublecortin (DC)"/>
    <property type="match status" value="2"/>
</dbReference>
<comment type="function">
    <text evidence="10">Microtubule-associated protein regulating the stability and length of the microtubule-based axoneme of photoreceptors. Required for the differentiation of photoreceptor cells, it plays a role in the organization of the outer segment of rod and cone photoreceptors ensuring the correct orientation and higher-order stacking of outer segment disks along the photoreceptor axoneme.</text>
</comment>
<dbReference type="SUPFAM" id="SSF50353">
    <property type="entry name" value="Cytokine"/>
    <property type="match status" value="2"/>
</dbReference>
<evidence type="ECO:0000256" key="7">
    <source>
        <dbReference type="ARBA" id="ARBA00023069"/>
    </source>
</evidence>
<keyword evidence="9" id="KW-0966">Cell projection</keyword>
<dbReference type="PROSITE" id="PS50309">
    <property type="entry name" value="DC"/>
    <property type="match status" value="2"/>
</dbReference>
<comment type="caution">
    <text evidence="17">The sequence shown here is derived from an EMBL/GenBank/DDBJ whole genome shotgun (WGS) entry which is preliminary data.</text>
</comment>
<dbReference type="GO" id="GO:0001750">
    <property type="term" value="C:photoreceptor outer segment"/>
    <property type="evidence" value="ECO:0007669"/>
    <property type="project" value="UniProtKB-SubCell"/>
</dbReference>
<feature type="domain" description="PLAT" evidence="15">
    <location>
        <begin position="991"/>
        <end position="1108"/>
    </location>
</feature>
<feature type="domain" description="PLAT" evidence="15">
    <location>
        <begin position="865"/>
        <end position="979"/>
    </location>
</feature>
<dbReference type="Proteomes" id="UP000827986">
    <property type="component" value="Unassembled WGS sequence"/>
</dbReference>
<keyword evidence="5" id="KW-0677">Repeat</keyword>
<dbReference type="SMART" id="SM00537">
    <property type="entry name" value="DCX"/>
    <property type="match status" value="2"/>
</dbReference>
<keyword evidence="6" id="KW-0970">Cilium biogenesis/degradation</keyword>
<keyword evidence="4" id="KW-0716">Sensory transduction</keyword>
<evidence type="ECO:0000256" key="13">
    <source>
        <dbReference type="PROSITE-ProRule" id="PRU00152"/>
    </source>
</evidence>
<dbReference type="CDD" id="cd01756">
    <property type="entry name" value="PLAT_repeat"/>
    <property type="match status" value="7"/>
</dbReference>
<dbReference type="InterPro" id="IPR008996">
    <property type="entry name" value="IL1/FGF"/>
</dbReference>
<dbReference type="Gene3D" id="2.40.180.10">
    <property type="entry name" value="Catalase core domain"/>
    <property type="match status" value="4"/>
</dbReference>
<evidence type="ECO:0000256" key="10">
    <source>
        <dbReference type="ARBA" id="ARBA00043933"/>
    </source>
</evidence>
<comment type="subunit">
    <text evidence="12">Interacts (via the doublecortin domains) with microtubules. Interacts with RP1L1. Interacts with MAK.</text>
</comment>
<dbReference type="FunFam" id="3.10.20.230:FF:000007">
    <property type="entry name" value="Oxygen-regulated protein 1"/>
    <property type="match status" value="1"/>
</dbReference>
<evidence type="ECO:0000256" key="12">
    <source>
        <dbReference type="ARBA" id="ARBA00046756"/>
    </source>
</evidence>
<dbReference type="CDD" id="cd23312">
    <property type="entry name" value="beta-trefoil_FGF_RP1"/>
    <property type="match status" value="2"/>
</dbReference>
<name>A0A9D3XBE0_9SAUR</name>
<dbReference type="Gene3D" id="3.10.20.230">
    <property type="entry name" value="Doublecortin domain"/>
    <property type="match status" value="2"/>
</dbReference>
<evidence type="ECO:0000259" key="16">
    <source>
        <dbReference type="PROSITE" id="PS50309"/>
    </source>
</evidence>
<dbReference type="GO" id="GO:0005930">
    <property type="term" value="C:axoneme"/>
    <property type="evidence" value="ECO:0007669"/>
    <property type="project" value="UniProtKB-SubCell"/>
</dbReference>
<dbReference type="PANTHER" id="PTHR45901:SF7">
    <property type="entry name" value="OXYGEN-REGULATED PROTEIN 1"/>
    <property type="match status" value="1"/>
</dbReference>
<feature type="domain" description="PLAT" evidence="15">
    <location>
        <begin position="2562"/>
        <end position="2680"/>
    </location>
</feature>
<evidence type="ECO:0000256" key="9">
    <source>
        <dbReference type="ARBA" id="ARBA00023273"/>
    </source>
</evidence>
<dbReference type="GO" id="GO:0009416">
    <property type="term" value="P:response to light stimulus"/>
    <property type="evidence" value="ECO:0007669"/>
    <property type="project" value="UniProtKB-ARBA"/>
</dbReference>
<dbReference type="CDD" id="cd17145">
    <property type="entry name" value="DCX1_RP1"/>
    <property type="match status" value="1"/>
</dbReference>
<dbReference type="GO" id="GO:0030030">
    <property type="term" value="P:cell projection organization"/>
    <property type="evidence" value="ECO:0007669"/>
    <property type="project" value="UniProtKB-KW"/>
</dbReference>
<dbReference type="Pfam" id="PF03607">
    <property type="entry name" value="DCX"/>
    <property type="match status" value="2"/>
</dbReference>
<keyword evidence="8" id="KW-0206">Cytoskeleton</keyword>
<evidence type="ECO:0000256" key="2">
    <source>
        <dbReference type="ARBA" id="ARBA00004504"/>
    </source>
</evidence>
<evidence type="ECO:0000313" key="17">
    <source>
        <dbReference type="EMBL" id="KAH1178599.1"/>
    </source>
</evidence>
<keyword evidence="3" id="KW-0963">Cytoplasm</keyword>
<dbReference type="PROSITE" id="PS50095">
    <property type="entry name" value="PLAT"/>
    <property type="match status" value="13"/>
</dbReference>
<feature type="domain" description="PLAT" evidence="15">
    <location>
        <begin position="2036"/>
        <end position="2154"/>
    </location>
</feature>